<evidence type="ECO:0000256" key="1">
    <source>
        <dbReference type="ARBA" id="ARBA00006625"/>
    </source>
</evidence>
<sequence length="327" mass="36306">MCTSLTLMTTNQINTLARTMDFAFLLDPELICVPRKFLLESEVDQTPRAVKYAMMGSGRNLGTYLFADGLNEAGLACASLYFPGYAEYSDAVIPGRINLAPHEIVGWLLTNFATLEEVKAGILQLNIVSTPLKMMNVITPLHWIITDKTGRTLVIEPMKEGIVIHDNPLGVMTNSPDFNWHLTNIRNYIGVSPNKTGSIQLNGLTFSPFGGGSGSVGLPGDYTPPSRFLRALFGREAINPMETEEECINAAFHILASVDIPKGSVITDEGIDFTQYTACMVCNTGTYYFKTYDNNQIGRACLFNEDLDAKEPKVWEMMQEQQYRQLN</sequence>
<dbReference type="STRING" id="52694.ACWI_15770"/>
<evidence type="ECO:0000256" key="2">
    <source>
        <dbReference type="ARBA" id="ARBA00022801"/>
    </source>
</evidence>
<dbReference type="InterPro" id="IPR029132">
    <property type="entry name" value="CBAH/NAAA_C"/>
</dbReference>
<dbReference type="RefSeq" id="WP_070370886.1">
    <property type="nucleotide sequence ID" value="NZ_LKEU01000027.1"/>
</dbReference>
<organism evidence="4 5">
    <name type="scientific">Acetobacterium wieringae</name>
    <dbReference type="NCBI Taxonomy" id="52694"/>
    <lineage>
        <taxon>Bacteria</taxon>
        <taxon>Bacillati</taxon>
        <taxon>Bacillota</taxon>
        <taxon>Clostridia</taxon>
        <taxon>Eubacteriales</taxon>
        <taxon>Eubacteriaceae</taxon>
        <taxon>Acetobacterium</taxon>
    </lineage>
</organism>
<feature type="domain" description="Choloylglycine hydrolase/NAAA C-terminal" evidence="3">
    <location>
        <begin position="2"/>
        <end position="314"/>
    </location>
</feature>
<dbReference type="Gene3D" id="3.60.60.10">
    <property type="entry name" value="Penicillin V Acylase, Chain A"/>
    <property type="match status" value="1"/>
</dbReference>
<dbReference type="InterPro" id="IPR052193">
    <property type="entry name" value="Peptidase_C59"/>
</dbReference>
<dbReference type="InterPro" id="IPR029055">
    <property type="entry name" value="Ntn_hydrolases_N"/>
</dbReference>
<proteinExistence type="inferred from homology"/>
<dbReference type="AlphaFoldDB" id="A0A1F2PJS5"/>
<evidence type="ECO:0000313" key="5">
    <source>
        <dbReference type="Proteomes" id="UP000176244"/>
    </source>
</evidence>
<dbReference type="EMBL" id="LKEU01000027">
    <property type="protein sequence ID" value="OFV70991.1"/>
    <property type="molecule type" value="Genomic_DNA"/>
</dbReference>
<keyword evidence="2 4" id="KW-0378">Hydrolase</keyword>
<comment type="caution">
    <text evidence="4">The sequence shown here is derived from an EMBL/GenBank/DDBJ whole genome shotgun (WGS) entry which is preliminary data.</text>
</comment>
<evidence type="ECO:0000259" key="3">
    <source>
        <dbReference type="Pfam" id="PF02275"/>
    </source>
</evidence>
<name>A0A1F2PJS5_9FIRM</name>
<dbReference type="GO" id="GO:0045302">
    <property type="term" value="F:choloylglycine hydrolase activity"/>
    <property type="evidence" value="ECO:0007669"/>
    <property type="project" value="UniProtKB-EC"/>
</dbReference>
<protein>
    <submittedName>
        <fullName evidence="4">Choloylglycine hydrolase</fullName>
        <ecNumber evidence="4">3.5.1.24</ecNumber>
    </submittedName>
</protein>
<dbReference type="Proteomes" id="UP000176244">
    <property type="component" value="Unassembled WGS sequence"/>
</dbReference>
<dbReference type="EC" id="3.5.1.24" evidence="4"/>
<dbReference type="PANTHER" id="PTHR35527:SF2">
    <property type="entry name" value="HYDROLASE"/>
    <property type="match status" value="1"/>
</dbReference>
<comment type="similarity">
    <text evidence="1">Belongs to the peptidase C59 family.</text>
</comment>
<accession>A0A1F2PJS5</accession>
<dbReference type="CDD" id="cd00542">
    <property type="entry name" value="Ntn_PVA"/>
    <property type="match status" value="1"/>
</dbReference>
<dbReference type="OrthoDB" id="9794717at2"/>
<evidence type="ECO:0000313" key="4">
    <source>
        <dbReference type="EMBL" id="OFV70991.1"/>
    </source>
</evidence>
<gene>
    <name evidence="4" type="primary">cbh</name>
    <name evidence="4" type="ORF">ACWI_15770</name>
</gene>
<dbReference type="SUPFAM" id="SSF56235">
    <property type="entry name" value="N-terminal nucleophile aminohydrolases (Ntn hydrolases)"/>
    <property type="match status" value="1"/>
</dbReference>
<dbReference type="Pfam" id="PF02275">
    <property type="entry name" value="CBAH"/>
    <property type="match status" value="1"/>
</dbReference>
<dbReference type="PANTHER" id="PTHR35527">
    <property type="entry name" value="CHOLOYLGLYCINE HYDROLASE"/>
    <property type="match status" value="1"/>
</dbReference>
<reference evidence="4 5" key="1">
    <citation type="submission" date="2015-09" db="EMBL/GenBank/DDBJ databases">
        <title>Genome sequence of Acetobacterium wieringae DSM 1911.</title>
        <authorList>
            <person name="Poehlein A."/>
            <person name="Bengelsdorf F.R."/>
            <person name="Schiel-Bengelsdorf B."/>
            <person name="Duerre P."/>
            <person name="Daniel R."/>
        </authorList>
    </citation>
    <scope>NUCLEOTIDE SEQUENCE [LARGE SCALE GENOMIC DNA]</scope>
    <source>
        <strain evidence="4 5">DSM 1911</strain>
    </source>
</reference>